<dbReference type="Pfam" id="PF22677">
    <property type="entry name" value="Ble-like_N"/>
    <property type="match status" value="1"/>
</dbReference>
<evidence type="ECO:0000313" key="3">
    <source>
        <dbReference type="EMBL" id="MBM2621573.1"/>
    </source>
</evidence>
<name>A0ABS2AP81_9ACTN</name>
<protein>
    <submittedName>
        <fullName evidence="3">VOC family protein</fullName>
    </submittedName>
</protein>
<dbReference type="RefSeq" id="WP_203381546.1">
    <property type="nucleotide sequence ID" value="NZ_JAENHP010000020.1"/>
</dbReference>
<dbReference type="SUPFAM" id="SSF54593">
    <property type="entry name" value="Glyoxalase/Bleomycin resistance protein/Dihydroxybiphenyl dioxygenase"/>
    <property type="match status" value="1"/>
</dbReference>
<sequence length="124" mass="13468">MDKVIHFELPFDDGERATTFYREAFGWELDSMPQFQYTMVTTTPTNEQGRPAEPGGINGGMMARQGPITAPIVTIGVASIDEAVATIEKLGGKLAIGRQPVGDMGFSAYFHDTEGNLVGLWEKA</sequence>
<dbReference type="InterPro" id="IPR052164">
    <property type="entry name" value="Anthracycline_SecMetBiosynth"/>
</dbReference>
<feature type="domain" description="VOC" evidence="2">
    <location>
        <begin position="3"/>
        <end position="123"/>
    </location>
</feature>
<accession>A0ABS2AP81</accession>
<dbReference type="InterPro" id="IPR037523">
    <property type="entry name" value="VOC_core"/>
</dbReference>
<dbReference type="PANTHER" id="PTHR33993:SF2">
    <property type="entry name" value="VOC DOMAIN-CONTAINING PROTEIN"/>
    <property type="match status" value="1"/>
</dbReference>
<organism evidence="3 4">
    <name type="scientific">Paractinoplanes ovalisporus</name>
    <dbReference type="NCBI Taxonomy" id="2810368"/>
    <lineage>
        <taxon>Bacteria</taxon>
        <taxon>Bacillati</taxon>
        <taxon>Actinomycetota</taxon>
        <taxon>Actinomycetes</taxon>
        <taxon>Micromonosporales</taxon>
        <taxon>Micromonosporaceae</taxon>
        <taxon>Paractinoplanes</taxon>
    </lineage>
</organism>
<dbReference type="EMBL" id="JAENHP010000020">
    <property type="protein sequence ID" value="MBM2621573.1"/>
    <property type="molecule type" value="Genomic_DNA"/>
</dbReference>
<dbReference type="InterPro" id="IPR053863">
    <property type="entry name" value="Glyoxy/Ble-like_N"/>
</dbReference>
<dbReference type="PROSITE" id="PS51819">
    <property type="entry name" value="VOC"/>
    <property type="match status" value="1"/>
</dbReference>
<evidence type="ECO:0000259" key="2">
    <source>
        <dbReference type="PROSITE" id="PS51819"/>
    </source>
</evidence>
<dbReference type="PANTHER" id="PTHR33993">
    <property type="entry name" value="GLYOXALASE-RELATED"/>
    <property type="match status" value="1"/>
</dbReference>
<dbReference type="Gene3D" id="3.10.180.10">
    <property type="entry name" value="2,3-Dihydroxybiphenyl 1,2-Dioxygenase, domain 1"/>
    <property type="match status" value="1"/>
</dbReference>
<evidence type="ECO:0000256" key="1">
    <source>
        <dbReference type="SAM" id="MobiDB-lite"/>
    </source>
</evidence>
<feature type="region of interest" description="Disordered" evidence="1">
    <location>
        <begin position="43"/>
        <end position="63"/>
    </location>
</feature>
<dbReference type="InterPro" id="IPR029068">
    <property type="entry name" value="Glyas_Bleomycin-R_OHBP_Dase"/>
</dbReference>
<evidence type="ECO:0000313" key="4">
    <source>
        <dbReference type="Proteomes" id="UP000632138"/>
    </source>
</evidence>
<gene>
    <name evidence="3" type="ORF">JIG36_39320</name>
</gene>
<keyword evidence="4" id="KW-1185">Reference proteome</keyword>
<proteinExistence type="predicted"/>
<reference evidence="3 4" key="1">
    <citation type="submission" date="2021-01" db="EMBL/GenBank/DDBJ databases">
        <title>Actinoplanes sp. nov. LDG1-06 isolated from lichen.</title>
        <authorList>
            <person name="Saeng-In P."/>
            <person name="Phongsopitanun W."/>
            <person name="Kanchanasin P."/>
            <person name="Yuki M."/>
            <person name="Kudo T."/>
            <person name="Ohkuma M."/>
            <person name="Tanasupawat S."/>
        </authorList>
    </citation>
    <scope>NUCLEOTIDE SEQUENCE [LARGE SCALE GENOMIC DNA]</scope>
    <source>
        <strain evidence="3 4">LDG1-06</strain>
    </source>
</reference>
<dbReference type="Proteomes" id="UP000632138">
    <property type="component" value="Unassembled WGS sequence"/>
</dbReference>
<dbReference type="CDD" id="cd07247">
    <property type="entry name" value="SgaA_N_like"/>
    <property type="match status" value="1"/>
</dbReference>
<comment type="caution">
    <text evidence="3">The sequence shown here is derived from an EMBL/GenBank/DDBJ whole genome shotgun (WGS) entry which is preliminary data.</text>
</comment>